<accession>A0ABD2X6N1</accession>
<keyword evidence="3" id="KW-0862">Zinc</keyword>
<dbReference type="AlphaFoldDB" id="A0ABD2X6N1"/>
<dbReference type="GO" id="GO:0005634">
    <property type="term" value="C:nucleus"/>
    <property type="evidence" value="ECO:0007669"/>
    <property type="project" value="UniProtKB-ARBA"/>
</dbReference>
<sequence length="89" mass="10549">MLYTPQYNALSVDNKQYVSGIRPNAFTLESNMMIHRDTIHNDEKNYACHKCEKKFEFRSHLSRHQISVHKDRKNLSCNNFDAVVMMTKQ</sequence>
<dbReference type="InterPro" id="IPR013087">
    <property type="entry name" value="Znf_C2H2_type"/>
</dbReference>
<evidence type="ECO:0000313" key="7">
    <source>
        <dbReference type="Proteomes" id="UP001627154"/>
    </source>
</evidence>
<keyword evidence="7" id="KW-1185">Reference proteome</keyword>
<dbReference type="FunFam" id="3.30.160.60:FF:000446">
    <property type="entry name" value="Zinc finger protein"/>
    <property type="match status" value="1"/>
</dbReference>
<keyword evidence="2 4" id="KW-0863">Zinc-finger</keyword>
<gene>
    <name evidence="6" type="ORF">TKK_006350</name>
</gene>
<dbReference type="PROSITE" id="PS00028">
    <property type="entry name" value="ZINC_FINGER_C2H2_1"/>
    <property type="match status" value="1"/>
</dbReference>
<dbReference type="GO" id="GO:0008270">
    <property type="term" value="F:zinc ion binding"/>
    <property type="evidence" value="ECO:0007669"/>
    <property type="project" value="UniProtKB-KW"/>
</dbReference>
<dbReference type="PROSITE" id="PS50157">
    <property type="entry name" value="ZINC_FINGER_C2H2_2"/>
    <property type="match status" value="1"/>
</dbReference>
<dbReference type="Gene3D" id="3.30.160.60">
    <property type="entry name" value="Classic Zinc Finger"/>
    <property type="match status" value="1"/>
</dbReference>
<protein>
    <recommendedName>
        <fullName evidence="5">C2H2-type domain-containing protein</fullName>
    </recommendedName>
</protein>
<dbReference type="EMBL" id="JBJJXI010000051">
    <property type="protein sequence ID" value="KAL3400497.1"/>
    <property type="molecule type" value="Genomic_DNA"/>
</dbReference>
<evidence type="ECO:0000313" key="6">
    <source>
        <dbReference type="EMBL" id="KAL3400497.1"/>
    </source>
</evidence>
<dbReference type="Proteomes" id="UP001627154">
    <property type="component" value="Unassembled WGS sequence"/>
</dbReference>
<keyword evidence="1" id="KW-0479">Metal-binding</keyword>
<evidence type="ECO:0000256" key="1">
    <source>
        <dbReference type="ARBA" id="ARBA00022723"/>
    </source>
</evidence>
<dbReference type="SUPFAM" id="SSF57667">
    <property type="entry name" value="beta-beta-alpha zinc fingers"/>
    <property type="match status" value="1"/>
</dbReference>
<evidence type="ECO:0000256" key="2">
    <source>
        <dbReference type="ARBA" id="ARBA00022771"/>
    </source>
</evidence>
<feature type="domain" description="C2H2-type" evidence="5">
    <location>
        <begin position="46"/>
        <end position="74"/>
    </location>
</feature>
<proteinExistence type="predicted"/>
<reference evidence="6 7" key="1">
    <citation type="journal article" date="2024" name="bioRxiv">
        <title>A reference genome for Trichogramma kaykai: A tiny desert-dwelling parasitoid wasp with competing sex-ratio distorters.</title>
        <authorList>
            <person name="Culotta J."/>
            <person name="Lindsey A.R."/>
        </authorList>
    </citation>
    <scope>NUCLEOTIDE SEQUENCE [LARGE SCALE GENOMIC DNA]</scope>
    <source>
        <strain evidence="6 7">KSX58</strain>
    </source>
</reference>
<dbReference type="InterPro" id="IPR036236">
    <property type="entry name" value="Znf_C2H2_sf"/>
</dbReference>
<comment type="caution">
    <text evidence="6">The sequence shown here is derived from an EMBL/GenBank/DDBJ whole genome shotgun (WGS) entry which is preliminary data.</text>
</comment>
<name>A0ABD2X6N1_9HYME</name>
<evidence type="ECO:0000259" key="5">
    <source>
        <dbReference type="PROSITE" id="PS50157"/>
    </source>
</evidence>
<evidence type="ECO:0000256" key="3">
    <source>
        <dbReference type="ARBA" id="ARBA00022833"/>
    </source>
</evidence>
<organism evidence="6 7">
    <name type="scientific">Trichogramma kaykai</name>
    <dbReference type="NCBI Taxonomy" id="54128"/>
    <lineage>
        <taxon>Eukaryota</taxon>
        <taxon>Metazoa</taxon>
        <taxon>Ecdysozoa</taxon>
        <taxon>Arthropoda</taxon>
        <taxon>Hexapoda</taxon>
        <taxon>Insecta</taxon>
        <taxon>Pterygota</taxon>
        <taxon>Neoptera</taxon>
        <taxon>Endopterygota</taxon>
        <taxon>Hymenoptera</taxon>
        <taxon>Apocrita</taxon>
        <taxon>Proctotrupomorpha</taxon>
        <taxon>Chalcidoidea</taxon>
        <taxon>Trichogrammatidae</taxon>
        <taxon>Trichogramma</taxon>
    </lineage>
</organism>
<evidence type="ECO:0000256" key="4">
    <source>
        <dbReference type="PROSITE-ProRule" id="PRU00042"/>
    </source>
</evidence>